<evidence type="ECO:0000313" key="3">
    <source>
        <dbReference type="Proteomes" id="UP000038055"/>
    </source>
</evidence>
<dbReference type="eggNOG" id="COG5456">
    <property type="taxonomic scope" value="Bacteria"/>
</dbReference>
<dbReference type="Proteomes" id="UP000038055">
    <property type="component" value="Unassembled WGS sequence"/>
</dbReference>
<keyword evidence="3" id="KW-1185">Reference proteome</keyword>
<dbReference type="AlphaFoldDB" id="A0A0B7H7H5"/>
<keyword evidence="1" id="KW-0472">Membrane</keyword>
<evidence type="ECO:0000313" key="2">
    <source>
        <dbReference type="EMBL" id="CEN34494.1"/>
    </source>
</evidence>
<dbReference type="STRING" id="28189.CCYN74_210006"/>
<sequence>MKISWGTAIVIAFVAFIAFIMYFVVNMTINKKYDHDFVTDDYYKKEFSYQNMMVKAQKTEKEQMTVQIQSSLEGVTLIFPSKITDENVVGSVSFYRPSDRKRDFKIPLQLKNKKMLVPINVLSEGRWNVEVNYTFNNNDYISIKNITIK</sequence>
<dbReference type="Pfam" id="PF05751">
    <property type="entry name" value="FixH"/>
    <property type="match status" value="1"/>
</dbReference>
<evidence type="ECO:0000256" key="1">
    <source>
        <dbReference type="SAM" id="Phobius"/>
    </source>
</evidence>
<organism evidence="2 3">
    <name type="scientific">Capnocytophaga cynodegmi</name>
    <dbReference type="NCBI Taxonomy" id="28189"/>
    <lineage>
        <taxon>Bacteria</taxon>
        <taxon>Pseudomonadati</taxon>
        <taxon>Bacteroidota</taxon>
        <taxon>Flavobacteriia</taxon>
        <taxon>Flavobacteriales</taxon>
        <taxon>Flavobacteriaceae</taxon>
        <taxon>Capnocytophaga</taxon>
    </lineage>
</organism>
<evidence type="ECO:0008006" key="4">
    <source>
        <dbReference type="Google" id="ProtNLM"/>
    </source>
</evidence>
<keyword evidence="1" id="KW-1133">Transmembrane helix</keyword>
<accession>A0A0B7H7H5</accession>
<dbReference type="InterPro" id="IPR008620">
    <property type="entry name" value="FixH"/>
</dbReference>
<keyword evidence="1" id="KW-0812">Transmembrane</keyword>
<gene>
    <name evidence="2" type="ORF">CCYN2B_210005</name>
</gene>
<feature type="transmembrane region" description="Helical" evidence="1">
    <location>
        <begin position="6"/>
        <end position="25"/>
    </location>
</feature>
<dbReference type="EMBL" id="CDOD01000014">
    <property type="protein sequence ID" value="CEN34494.1"/>
    <property type="molecule type" value="Genomic_DNA"/>
</dbReference>
<name>A0A0B7H7H5_9FLAO</name>
<protein>
    <recommendedName>
        <fullName evidence="4">Cytochrome C oxidase Cbb3</fullName>
    </recommendedName>
</protein>
<reference evidence="3" key="1">
    <citation type="submission" date="2015-01" db="EMBL/GenBank/DDBJ databases">
        <authorList>
            <person name="MANFREDI Pablo"/>
        </authorList>
    </citation>
    <scope>NUCLEOTIDE SEQUENCE [LARGE SCALE GENOMIC DNA]</scope>
    <source>
        <strain evidence="3">Ccyn2B</strain>
    </source>
</reference>
<dbReference type="RefSeq" id="WP_041991506.1">
    <property type="nucleotide sequence ID" value="NZ_CDOD01000014.1"/>
</dbReference>
<proteinExistence type="predicted"/>